<organism evidence="2 3">
    <name type="scientific">Brooklawnia cerclae</name>
    <dbReference type="NCBI Taxonomy" id="349934"/>
    <lineage>
        <taxon>Bacteria</taxon>
        <taxon>Bacillati</taxon>
        <taxon>Actinomycetota</taxon>
        <taxon>Actinomycetes</taxon>
        <taxon>Propionibacteriales</taxon>
        <taxon>Propionibacteriaceae</taxon>
        <taxon>Brooklawnia</taxon>
    </lineage>
</organism>
<keyword evidence="3" id="KW-1185">Reference proteome</keyword>
<comment type="caution">
    <text evidence="2">The sequence shown here is derived from an EMBL/GenBank/DDBJ whole genome shotgun (WGS) entry which is preliminary data.</text>
</comment>
<dbReference type="Proteomes" id="UP000749311">
    <property type="component" value="Unassembled WGS sequence"/>
</dbReference>
<accession>A0ABX0SID8</accession>
<keyword evidence="1" id="KW-0732">Signal</keyword>
<dbReference type="EMBL" id="JAAMOZ010000001">
    <property type="protein sequence ID" value="NIH57736.1"/>
    <property type="molecule type" value="Genomic_DNA"/>
</dbReference>
<dbReference type="SUPFAM" id="SSF53850">
    <property type="entry name" value="Periplasmic binding protein-like II"/>
    <property type="match status" value="1"/>
</dbReference>
<name>A0ABX0SID8_9ACTN</name>
<evidence type="ECO:0000313" key="2">
    <source>
        <dbReference type="EMBL" id="NIH57736.1"/>
    </source>
</evidence>
<dbReference type="Gene3D" id="3.40.190.10">
    <property type="entry name" value="Periplasmic binding protein-like II"/>
    <property type="match status" value="2"/>
</dbReference>
<dbReference type="RefSeq" id="WP_167167935.1">
    <property type="nucleotide sequence ID" value="NZ_BAAAOO010000007.1"/>
</dbReference>
<dbReference type="Pfam" id="PF13343">
    <property type="entry name" value="SBP_bac_6"/>
    <property type="match status" value="1"/>
</dbReference>
<proteinExistence type="predicted"/>
<dbReference type="PANTHER" id="PTHR30006">
    <property type="entry name" value="THIAMINE-BINDING PERIPLASMIC PROTEIN-RELATED"/>
    <property type="match status" value="1"/>
</dbReference>
<reference evidence="2 3" key="1">
    <citation type="submission" date="2020-02" db="EMBL/GenBank/DDBJ databases">
        <title>Sequencing the genomes of 1000 actinobacteria strains.</title>
        <authorList>
            <person name="Klenk H.-P."/>
        </authorList>
    </citation>
    <scope>NUCLEOTIDE SEQUENCE [LARGE SCALE GENOMIC DNA]</scope>
    <source>
        <strain evidence="2 3">DSM 19609</strain>
    </source>
</reference>
<evidence type="ECO:0000313" key="3">
    <source>
        <dbReference type="Proteomes" id="UP000749311"/>
    </source>
</evidence>
<sequence length="342" mass="37059">MVQTIGIESLLSQHAPSRHLDFKVEVPCPVKNRFQAAYEAFLRKQYETTGRRFYSFVPSMCGEHADVPGTLRDIAAVTSADDLPEVAIDSASGAFTCPAVVDRFVRTGAFQRIHDLSGVPFLNGAEFTDPYGAYNVIAVNPEVLLVDRKALGDRPVPRSIEDLLDPIYTDSICIADSHRAIGTRFLTYIYLTYGEEGLDAIDRTIGTALNGPTVARTAGHTSPAPAAIYMAPWVFAQGAVKPGRLEIVWPSEGALCNPTLLMVRADLSPENQALVDFALSPELGEVFATSNLPSTVPGAPNVLPRGARVQWPGWGHLLDGDQASLDATLMARFGKYHRSNSC</sequence>
<evidence type="ECO:0000256" key="1">
    <source>
        <dbReference type="ARBA" id="ARBA00022729"/>
    </source>
</evidence>
<protein>
    <submittedName>
        <fullName evidence="2">ABC-type Fe3+ transport system substrate-binding protein</fullName>
    </submittedName>
</protein>
<dbReference type="PANTHER" id="PTHR30006:SF2">
    <property type="entry name" value="ABC TRANSPORTER SUBSTRATE-BINDING PROTEIN"/>
    <property type="match status" value="1"/>
</dbReference>
<gene>
    <name evidence="2" type="ORF">FB473_002381</name>
</gene>